<evidence type="ECO:0000313" key="2">
    <source>
        <dbReference type="Proteomes" id="UP001597532"/>
    </source>
</evidence>
<dbReference type="RefSeq" id="WP_251808802.1">
    <property type="nucleotide sequence ID" value="NZ_CP166679.1"/>
</dbReference>
<reference evidence="2" key="1">
    <citation type="journal article" date="2019" name="Int. J. Syst. Evol. Microbiol.">
        <title>The Global Catalogue of Microorganisms (GCM) 10K type strain sequencing project: providing services to taxonomists for standard genome sequencing and annotation.</title>
        <authorList>
            <consortium name="The Broad Institute Genomics Platform"/>
            <consortium name="The Broad Institute Genome Sequencing Center for Infectious Disease"/>
            <person name="Wu L."/>
            <person name="Ma J."/>
        </authorList>
    </citation>
    <scope>NUCLEOTIDE SEQUENCE [LARGE SCALE GENOMIC DNA]</scope>
    <source>
        <strain evidence="2">KCTC 52924</strain>
    </source>
</reference>
<protein>
    <recommendedName>
        <fullName evidence="3">Outer membrane protein beta-barrel domain-containing protein</fullName>
    </recommendedName>
</protein>
<accession>A0ABW5VBY2</accession>
<evidence type="ECO:0000313" key="1">
    <source>
        <dbReference type="EMBL" id="MFD2788805.1"/>
    </source>
</evidence>
<organism evidence="1 2">
    <name type="scientific">Arenibacter antarcticus</name>
    <dbReference type="NCBI Taxonomy" id="2040469"/>
    <lineage>
        <taxon>Bacteria</taxon>
        <taxon>Pseudomonadati</taxon>
        <taxon>Bacteroidota</taxon>
        <taxon>Flavobacteriia</taxon>
        <taxon>Flavobacteriales</taxon>
        <taxon>Flavobacteriaceae</taxon>
        <taxon>Arenibacter</taxon>
    </lineage>
</organism>
<gene>
    <name evidence="1" type="ORF">ACFS1K_03410</name>
</gene>
<dbReference type="Proteomes" id="UP001597532">
    <property type="component" value="Unassembled WGS sequence"/>
</dbReference>
<sequence length="167" mass="19243">MKEYLVYLFFVMFSLSGVSQEFIEKSGIELKSSQRLSFSGLSYPEGVNGEVFKNLKIDYKISERLMVQLQHFYEKFGSHEETNSSFLAKWKVKKNLHFYVGPESKFQIKQVTGEHELMRVNLNVGLGYEVNPSLLLELGYPIHTNKAALETFGNRAKPAKFSLRAKF</sequence>
<keyword evidence="2" id="KW-1185">Reference proteome</keyword>
<name>A0ABW5VBY2_9FLAO</name>
<evidence type="ECO:0008006" key="3">
    <source>
        <dbReference type="Google" id="ProtNLM"/>
    </source>
</evidence>
<dbReference type="EMBL" id="JBHUOK010000005">
    <property type="protein sequence ID" value="MFD2788805.1"/>
    <property type="molecule type" value="Genomic_DNA"/>
</dbReference>
<comment type="caution">
    <text evidence="1">The sequence shown here is derived from an EMBL/GenBank/DDBJ whole genome shotgun (WGS) entry which is preliminary data.</text>
</comment>
<proteinExistence type="predicted"/>